<evidence type="ECO:0000256" key="1">
    <source>
        <dbReference type="ARBA" id="ARBA00022490"/>
    </source>
</evidence>
<dbReference type="InterPro" id="IPR045875">
    <property type="entry name" value="NTF2"/>
</dbReference>
<dbReference type="GO" id="GO:0006606">
    <property type="term" value="P:protein import into nucleus"/>
    <property type="evidence" value="ECO:0007669"/>
    <property type="project" value="UniProtKB-ARBA"/>
</dbReference>
<protein>
    <recommendedName>
        <fullName evidence="2 3">Nuclear transport factor 2</fullName>
        <shortName evidence="3">NTF-2</shortName>
    </recommendedName>
</protein>
<comment type="subcellular location">
    <subcellularLocation>
        <location evidence="3">Cytoplasm</location>
    </subcellularLocation>
    <subcellularLocation>
        <location evidence="3">Nucleus</location>
    </subcellularLocation>
</comment>
<dbReference type="STRING" id="1263082.A0A068SD38"/>
<dbReference type="EMBL" id="CBTN010000077">
    <property type="protein sequence ID" value="CDH59895.1"/>
    <property type="molecule type" value="Genomic_DNA"/>
</dbReference>
<keyword evidence="1 3" id="KW-0963">Cytoplasm</keyword>
<evidence type="ECO:0000259" key="4">
    <source>
        <dbReference type="PROSITE" id="PS50177"/>
    </source>
</evidence>
<dbReference type="Proteomes" id="UP000027586">
    <property type="component" value="Unassembled WGS sequence"/>
</dbReference>
<dbReference type="PANTHER" id="PTHR12612">
    <property type="entry name" value="NUCLEAR TRANSPORT FACTOR 2"/>
    <property type="match status" value="1"/>
</dbReference>
<dbReference type="Pfam" id="PF02136">
    <property type="entry name" value="NTF2"/>
    <property type="match status" value="1"/>
</dbReference>
<feature type="domain" description="NTF2" evidence="4">
    <location>
        <begin position="7"/>
        <end position="121"/>
    </location>
</feature>
<dbReference type="InterPro" id="IPR018222">
    <property type="entry name" value="Nuclear_transport_factor_2_euk"/>
</dbReference>
<reference evidence="5" key="1">
    <citation type="submission" date="2013-08" db="EMBL/GenBank/DDBJ databases">
        <title>Gene expansion shapes genome architecture in the human pathogen Lichtheimia corymbifera: an evolutionary genomics analysis in the ancient terrestrial Mucorales (Mucoromycotina).</title>
        <authorList>
            <person name="Schwartze V.U."/>
            <person name="Winter S."/>
            <person name="Shelest E."/>
            <person name="Marcet-Houben M."/>
            <person name="Horn F."/>
            <person name="Wehner S."/>
            <person name="Hoffmann K."/>
            <person name="Riege K."/>
            <person name="Sammeth M."/>
            <person name="Nowrousian M."/>
            <person name="Valiante V."/>
            <person name="Linde J."/>
            <person name="Jacobsen I.D."/>
            <person name="Marz M."/>
            <person name="Brakhage A.A."/>
            <person name="Gabaldon T."/>
            <person name="Bocker S."/>
            <person name="Voigt K."/>
        </authorList>
    </citation>
    <scope>NUCLEOTIDE SEQUENCE [LARGE SCALE GENOMIC DNA]</scope>
    <source>
        <strain evidence="5">FSU 9682</strain>
    </source>
</reference>
<dbReference type="GO" id="GO:0005635">
    <property type="term" value="C:nuclear envelope"/>
    <property type="evidence" value="ECO:0007669"/>
    <property type="project" value="UniProtKB-ARBA"/>
</dbReference>
<name>A0A068SD38_9FUNG</name>
<dbReference type="Gene3D" id="3.10.450.50">
    <property type="match status" value="1"/>
</dbReference>
<evidence type="ECO:0000256" key="2">
    <source>
        <dbReference type="ARBA" id="ARBA00026247"/>
    </source>
</evidence>
<keyword evidence="3" id="KW-0813">Transport</keyword>
<evidence type="ECO:0000256" key="3">
    <source>
        <dbReference type="RuleBase" id="RU369002"/>
    </source>
</evidence>
<gene>
    <name evidence="5" type="ORF">LCOR_10696.1</name>
</gene>
<dbReference type="GO" id="GO:0051028">
    <property type="term" value="P:mRNA transport"/>
    <property type="evidence" value="ECO:0007669"/>
    <property type="project" value="UniProtKB-UniRule"/>
</dbReference>
<dbReference type="GO" id="GO:0005737">
    <property type="term" value="C:cytoplasm"/>
    <property type="evidence" value="ECO:0007669"/>
    <property type="project" value="UniProtKB-SubCell"/>
</dbReference>
<proteinExistence type="predicted"/>
<dbReference type="FunFam" id="3.10.450.50:FF:000005">
    <property type="entry name" value="Nuclear transport factor 2"/>
    <property type="match status" value="1"/>
</dbReference>
<dbReference type="AlphaFoldDB" id="A0A068SD38"/>
<keyword evidence="3" id="KW-0653">Protein transport</keyword>
<dbReference type="InterPro" id="IPR032710">
    <property type="entry name" value="NTF2-like_dom_sf"/>
</dbReference>
<accession>A0A068SD38</accession>
<evidence type="ECO:0000313" key="5">
    <source>
        <dbReference type="EMBL" id="CDH59895.1"/>
    </source>
</evidence>
<dbReference type="PROSITE" id="PS50177">
    <property type="entry name" value="NTF2_DOMAIN"/>
    <property type="match status" value="1"/>
</dbReference>
<dbReference type="SUPFAM" id="SSF54427">
    <property type="entry name" value="NTF2-like"/>
    <property type="match status" value="1"/>
</dbReference>
<organism evidence="5 6">
    <name type="scientific">Lichtheimia corymbifera JMRC:FSU:9682</name>
    <dbReference type="NCBI Taxonomy" id="1263082"/>
    <lineage>
        <taxon>Eukaryota</taxon>
        <taxon>Fungi</taxon>
        <taxon>Fungi incertae sedis</taxon>
        <taxon>Mucoromycota</taxon>
        <taxon>Mucoromycotina</taxon>
        <taxon>Mucoromycetes</taxon>
        <taxon>Mucorales</taxon>
        <taxon>Lichtheimiaceae</taxon>
        <taxon>Lichtheimia</taxon>
    </lineage>
</organism>
<dbReference type="OrthoDB" id="6507044at2759"/>
<sequence>MADFNAVAKAFVEFYYQTFDTGRQNLAPLYRPESMLTFEGQQSSGGNAIIEKLVGLPFQKVAHRISTIDAQPANPTSGTILVTVTGQLLIDEEQNPQMFMQTFHLVPEGSSYWVFNDIFRLIYA</sequence>
<dbReference type="VEuPathDB" id="FungiDB:LCOR_10696.1"/>
<dbReference type="CDD" id="cd00780">
    <property type="entry name" value="NTF2"/>
    <property type="match status" value="1"/>
</dbReference>
<comment type="function">
    <text evidence="3">Has a role in nuclear-cytoplasmic transport of proteins and mRNAs.</text>
</comment>
<dbReference type="InterPro" id="IPR002075">
    <property type="entry name" value="NTF2_dom"/>
</dbReference>
<comment type="caution">
    <text evidence="5">The sequence shown here is derived from an EMBL/GenBank/DDBJ whole genome shotgun (WGS) entry which is preliminary data.</text>
</comment>
<evidence type="ECO:0000313" key="6">
    <source>
        <dbReference type="Proteomes" id="UP000027586"/>
    </source>
</evidence>
<keyword evidence="6" id="KW-1185">Reference proteome</keyword>
<keyword evidence="3" id="KW-0539">Nucleus</keyword>